<dbReference type="PANTHER" id="PTHR33908">
    <property type="entry name" value="MANNOSYLTRANSFERASE YKCB-RELATED"/>
    <property type="match status" value="1"/>
</dbReference>
<evidence type="ECO:0000313" key="11">
    <source>
        <dbReference type="Proteomes" id="UP000050417"/>
    </source>
</evidence>
<evidence type="ECO:0000256" key="4">
    <source>
        <dbReference type="ARBA" id="ARBA00022679"/>
    </source>
</evidence>
<dbReference type="GO" id="GO:0016763">
    <property type="term" value="F:pentosyltransferase activity"/>
    <property type="evidence" value="ECO:0007669"/>
    <property type="project" value="TreeGrafter"/>
</dbReference>
<comment type="subcellular location">
    <subcellularLocation>
        <location evidence="1">Cell membrane</location>
        <topology evidence="1">Multi-pass membrane protein</topology>
    </subcellularLocation>
</comment>
<evidence type="ECO:0000256" key="7">
    <source>
        <dbReference type="ARBA" id="ARBA00023136"/>
    </source>
</evidence>
<dbReference type="GO" id="GO:0006493">
    <property type="term" value="P:protein O-linked glycosylation"/>
    <property type="evidence" value="ECO:0007669"/>
    <property type="project" value="InterPro"/>
</dbReference>
<evidence type="ECO:0000256" key="3">
    <source>
        <dbReference type="ARBA" id="ARBA00022676"/>
    </source>
</evidence>
<dbReference type="AlphaFoldDB" id="A0A0P6XJS8"/>
<feature type="domain" description="ArnT-like N-terminal" evidence="9">
    <location>
        <begin position="96"/>
        <end position="230"/>
    </location>
</feature>
<protein>
    <recommendedName>
        <fullName evidence="9">ArnT-like N-terminal domain-containing protein</fullName>
    </recommendedName>
</protein>
<evidence type="ECO:0000256" key="5">
    <source>
        <dbReference type="ARBA" id="ARBA00022692"/>
    </source>
</evidence>
<keyword evidence="5 8" id="KW-0812">Transmembrane</keyword>
<gene>
    <name evidence="10" type="ORF">ADN00_12010</name>
</gene>
<proteinExistence type="predicted"/>
<dbReference type="PANTHER" id="PTHR33908:SF11">
    <property type="entry name" value="MEMBRANE PROTEIN"/>
    <property type="match status" value="1"/>
</dbReference>
<dbReference type="EMBL" id="LGCL01000026">
    <property type="protein sequence ID" value="KPL76065.1"/>
    <property type="molecule type" value="Genomic_DNA"/>
</dbReference>
<dbReference type="GO" id="GO:0000030">
    <property type="term" value="F:mannosyltransferase activity"/>
    <property type="evidence" value="ECO:0007669"/>
    <property type="project" value="InterPro"/>
</dbReference>
<keyword evidence="2" id="KW-1003">Cell membrane</keyword>
<organism evidence="10 11">
    <name type="scientific">Ornatilinea apprima</name>
    <dbReference type="NCBI Taxonomy" id="1134406"/>
    <lineage>
        <taxon>Bacteria</taxon>
        <taxon>Bacillati</taxon>
        <taxon>Chloroflexota</taxon>
        <taxon>Anaerolineae</taxon>
        <taxon>Anaerolineales</taxon>
        <taxon>Anaerolineaceae</taxon>
        <taxon>Ornatilinea</taxon>
    </lineage>
</organism>
<feature type="transmembrane region" description="Helical" evidence="8">
    <location>
        <begin position="331"/>
        <end position="348"/>
    </location>
</feature>
<feature type="transmembrane region" description="Helical" evidence="8">
    <location>
        <begin position="105"/>
        <end position="123"/>
    </location>
</feature>
<name>A0A0P6XJS8_9CHLR</name>
<dbReference type="RefSeq" id="WP_075063257.1">
    <property type="nucleotide sequence ID" value="NZ_LGCL01000026.1"/>
</dbReference>
<sequence length="542" mass="60170">MNKKPQNKMMEIWQRLEGNSRLFWLGLGLLGLMCAGLMAYITRHGIGVINDSVLYVLGARNLLAGNGYVRFSGDYSAVPITNFPPMYSLTLALLSLPGLDPLYTARYFSIFLYAINVILMGVMGKKMTGSTLFGWLAAGLLALSEPIMRIHTFAMTDGYFLLISFGVLFSLANHLKTGKIGWIALSGLFSGFAFLTRYVGAALFGTVLVMVLLFQEDWRKKLISAGIYLAAGLPMALAWMVRNQLVQGSLANRTMLYHPIHAAKIKEGMIFLWEWLLPNSEGLVERALPVASVLFYAGMAAVAIGSLVWIVRAVREKRTLSESQIFRIGNVVYLFGYSALLIVTLLFLDASPIFEAHIMFPVYVCMLALFLMGIQWLWNRGQMWLKGTAVAIALGLGLVFAEGTYFSAREISWGGQGFLSSGWLNSATLAVLRQLPEDMPIYSNKIMAIQFLNNRPAYALPSPINPATDRPREGYAENVREVREAVIKGEAYMVIFNYYGLMHSNSADDIQMMQDLGDGMPILYELDDGIIFGVEVTSEKES</sequence>
<evidence type="ECO:0000313" key="10">
    <source>
        <dbReference type="EMBL" id="KPL76065.1"/>
    </source>
</evidence>
<keyword evidence="6 8" id="KW-1133">Transmembrane helix</keyword>
<dbReference type="InterPro" id="IPR050297">
    <property type="entry name" value="LipidA_mod_glycosyltrf_83"/>
</dbReference>
<keyword evidence="11" id="KW-1185">Reference proteome</keyword>
<dbReference type="OrthoDB" id="153932at2"/>
<dbReference type="GO" id="GO:0009103">
    <property type="term" value="P:lipopolysaccharide biosynthetic process"/>
    <property type="evidence" value="ECO:0007669"/>
    <property type="project" value="UniProtKB-ARBA"/>
</dbReference>
<feature type="transmembrane region" description="Helical" evidence="8">
    <location>
        <begin position="287"/>
        <end position="311"/>
    </location>
</feature>
<evidence type="ECO:0000256" key="6">
    <source>
        <dbReference type="ARBA" id="ARBA00022989"/>
    </source>
</evidence>
<dbReference type="STRING" id="1134406.ADN00_12010"/>
<comment type="caution">
    <text evidence="10">The sequence shown here is derived from an EMBL/GenBank/DDBJ whole genome shotgun (WGS) entry which is preliminary data.</text>
</comment>
<evidence type="ECO:0000256" key="8">
    <source>
        <dbReference type="SAM" id="Phobius"/>
    </source>
</evidence>
<keyword evidence="7 8" id="KW-0472">Membrane</keyword>
<feature type="transmembrane region" description="Helical" evidence="8">
    <location>
        <begin position="222"/>
        <end position="241"/>
    </location>
</feature>
<evidence type="ECO:0000256" key="1">
    <source>
        <dbReference type="ARBA" id="ARBA00004651"/>
    </source>
</evidence>
<feature type="transmembrane region" description="Helical" evidence="8">
    <location>
        <begin position="195"/>
        <end position="215"/>
    </location>
</feature>
<evidence type="ECO:0000256" key="2">
    <source>
        <dbReference type="ARBA" id="ARBA00022475"/>
    </source>
</evidence>
<dbReference type="PATRIC" id="fig|1134406.4.peg.3878"/>
<dbReference type="InterPro" id="IPR003342">
    <property type="entry name" value="ArnT-like_N"/>
</dbReference>
<dbReference type="GO" id="GO:0005886">
    <property type="term" value="C:plasma membrane"/>
    <property type="evidence" value="ECO:0007669"/>
    <property type="project" value="UniProtKB-SubCell"/>
</dbReference>
<feature type="transmembrane region" description="Helical" evidence="8">
    <location>
        <begin position="360"/>
        <end position="378"/>
    </location>
</feature>
<keyword evidence="3" id="KW-0328">Glycosyltransferase</keyword>
<keyword evidence="4" id="KW-0808">Transferase</keyword>
<feature type="transmembrane region" description="Helical" evidence="8">
    <location>
        <begin position="390"/>
        <end position="407"/>
    </location>
</feature>
<evidence type="ECO:0000259" key="9">
    <source>
        <dbReference type="Pfam" id="PF02366"/>
    </source>
</evidence>
<accession>A0A0P6XJS8</accession>
<dbReference type="Pfam" id="PF02366">
    <property type="entry name" value="PMT"/>
    <property type="match status" value="1"/>
</dbReference>
<reference evidence="10 11" key="1">
    <citation type="submission" date="2015-07" db="EMBL/GenBank/DDBJ databases">
        <title>Genome sequence of Ornatilinea apprima DSM 23815.</title>
        <authorList>
            <person name="Hemp J."/>
            <person name="Ward L.M."/>
            <person name="Pace L.A."/>
            <person name="Fischer W.W."/>
        </authorList>
    </citation>
    <scope>NUCLEOTIDE SEQUENCE [LARGE SCALE GENOMIC DNA]</scope>
    <source>
        <strain evidence="10 11">P3M-1</strain>
    </source>
</reference>
<dbReference type="Proteomes" id="UP000050417">
    <property type="component" value="Unassembled WGS sequence"/>
</dbReference>
<feature type="transmembrane region" description="Helical" evidence="8">
    <location>
        <begin position="21"/>
        <end position="41"/>
    </location>
</feature>